<name>I2GQL3_9BACT</name>
<feature type="domain" description="DUF7847" evidence="2">
    <location>
        <begin position="80"/>
        <end position="259"/>
    </location>
</feature>
<dbReference type="RefSeq" id="WP_009284756.1">
    <property type="nucleotide sequence ID" value="NZ_CAIT01000009.1"/>
</dbReference>
<gene>
    <name evidence="3" type="ORF">BN8_05511</name>
</gene>
<keyword evidence="1" id="KW-0812">Transmembrane</keyword>
<dbReference type="STRING" id="1185876.BN8_05511"/>
<feature type="transmembrane region" description="Helical" evidence="1">
    <location>
        <begin position="192"/>
        <end position="211"/>
    </location>
</feature>
<organism evidence="3 4">
    <name type="scientific">Fibrisoma limi BUZ 3</name>
    <dbReference type="NCBI Taxonomy" id="1185876"/>
    <lineage>
        <taxon>Bacteria</taxon>
        <taxon>Pseudomonadati</taxon>
        <taxon>Bacteroidota</taxon>
        <taxon>Cytophagia</taxon>
        <taxon>Cytophagales</taxon>
        <taxon>Spirosomataceae</taxon>
        <taxon>Fibrisoma</taxon>
    </lineage>
</organism>
<dbReference type="EMBL" id="CAIT01000009">
    <property type="protein sequence ID" value="CCH56191.1"/>
    <property type="molecule type" value="Genomic_DNA"/>
</dbReference>
<dbReference type="InterPro" id="IPR057169">
    <property type="entry name" value="DUF7847"/>
</dbReference>
<evidence type="ECO:0000256" key="1">
    <source>
        <dbReference type="SAM" id="Phobius"/>
    </source>
</evidence>
<keyword evidence="1" id="KW-1133">Transmembrane helix</keyword>
<dbReference type="eggNOG" id="COG1377">
    <property type="taxonomic scope" value="Bacteria"/>
</dbReference>
<feature type="transmembrane region" description="Helical" evidence="1">
    <location>
        <begin position="130"/>
        <end position="147"/>
    </location>
</feature>
<dbReference type="Pfam" id="PF25231">
    <property type="entry name" value="DUF7847"/>
    <property type="match status" value="1"/>
</dbReference>
<evidence type="ECO:0000313" key="3">
    <source>
        <dbReference type="EMBL" id="CCH56191.1"/>
    </source>
</evidence>
<evidence type="ECO:0000259" key="2">
    <source>
        <dbReference type="Pfam" id="PF25231"/>
    </source>
</evidence>
<keyword evidence="4" id="KW-1185">Reference proteome</keyword>
<protein>
    <recommendedName>
        <fullName evidence="2">DUF7847 domain-containing protein</fullName>
    </recommendedName>
</protein>
<dbReference type="OrthoDB" id="1049480at2"/>
<dbReference type="Proteomes" id="UP000009309">
    <property type="component" value="Unassembled WGS sequence"/>
</dbReference>
<proteinExistence type="predicted"/>
<reference evidence="3 4" key="1">
    <citation type="journal article" date="2012" name="J. Bacteriol.">
        <title>Genome Sequence of the Filamentous Bacterium Fibrisoma limi BUZ 3T.</title>
        <authorList>
            <person name="Filippini M."/>
            <person name="Qi W."/>
            <person name="Jaenicke S."/>
            <person name="Goesmann A."/>
            <person name="Smits T.H."/>
            <person name="Bagheri H.C."/>
        </authorList>
    </citation>
    <scope>NUCLEOTIDE SEQUENCE [LARGE SCALE GENOMIC DNA]</scope>
    <source>
        <strain evidence="4">BUZ 3T</strain>
    </source>
</reference>
<evidence type="ECO:0000313" key="4">
    <source>
        <dbReference type="Proteomes" id="UP000009309"/>
    </source>
</evidence>
<sequence>MIQLFQQRDFGDKTNATFTYLTQQFRSLSLALLYIAGPVALASGIMSGIIQSNILEFSRPTDEGASFKVIGLAGMFFSPVFWLTVLASVLANLMVALITYAHMKLYERTKGGPVIVADVWTEVQPVMGRGLIISVLGSIITFIGFLFFFIPGIYVAVVFSLALVVTSFEGTDFGQTWDRCFKLIREKWWSTFGLLIVMGIIVGIMGLLFSMPSTIISGLVAADLLPDLSRVWVVVANVISTVGQALLNSLIFIAIGFQYTNLVERQEGRGLLSAIDSIGTSPAQPRANDEGDF</sequence>
<comment type="caution">
    <text evidence="3">The sequence shown here is derived from an EMBL/GenBank/DDBJ whole genome shotgun (WGS) entry which is preliminary data.</text>
</comment>
<feature type="transmembrane region" description="Helical" evidence="1">
    <location>
        <begin position="70"/>
        <end position="100"/>
    </location>
</feature>
<feature type="transmembrane region" description="Helical" evidence="1">
    <location>
        <begin position="231"/>
        <end position="257"/>
    </location>
</feature>
<feature type="transmembrane region" description="Helical" evidence="1">
    <location>
        <begin position="30"/>
        <end position="50"/>
    </location>
</feature>
<dbReference type="AlphaFoldDB" id="I2GQL3"/>
<accession>I2GQL3</accession>
<keyword evidence="1" id="KW-0472">Membrane</keyword>